<keyword evidence="2" id="KW-0812">Transmembrane</keyword>
<dbReference type="Gene3D" id="3.20.20.370">
    <property type="entry name" value="Glycoside hydrolase/deacetylase"/>
    <property type="match status" value="1"/>
</dbReference>
<dbReference type="InParanoid" id="E1ZTW2"/>
<evidence type="ECO:0000259" key="4">
    <source>
        <dbReference type="Pfam" id="PF01522"/>
    </source>
</evidence>
<accession>E1ZTW2</accession>
<feature type="domain" description="NodB homology" evidence="4">
    <location>
        <begin position="88"/>
        <end position="173"/>
    </location>
</feature>
<keyword evidence="3" id="KW-0732">Signal</keyword>
<dbReference type="PANTHER" id="PTHR45985">
    <property type="match status" value="1"/>
</dbReference>
<dbReference type="GO" id="GO:0016810">
    <property type="term" value="F:hydrolase activity, acting on carbon-nitrogen (but not peptide) bonds"/>
    <property type="evidence" value="ECO:0007669"/>
    <property type="project" value="InterPro"/>
</dbReference>
<dbReference type="EMBL" id="GL433875">
    <property type="protein sequence ID" value="EFN50750.1"/>
    <property type="molecule type" value="Genomic_DNA"/>
</dbReference>
<dbReference type="AlphaFoldDB" id="E1ZTW2"/>
<evidence type="ECO:0000313" key="6">
    <source>
        <dbReference type="Proteomes" id="UP000008141"/>
    </source>
</evidence>
<dbReference type="InterPro" id="IPR011330">
    <property type="entry name" value="Glyco_hydro/deAcase_b/a-brl"/>
</dbReference>
<dbReference type="InterPro" id="IPR002509">
    <property type="entry name" value="NODB_dom"/>
</dbReference>
<protein>
    <recommendedName>
        <fullName evidence="4">NodB homology domain-containing protein</fullName>
    </recommendedName>
</protein>
<evidence type="ECO:0000256" key="2">
    <source>
        <dbReference type="SAM" id="Phobius"/>
    </source>
</evidence>
<proteinExistence type="predicted"/>
<organism evidence="6">
    <name type="scientific">Chlorella variabilis</name>
    <name type="common">Green alga</name>
    <dbReference type="NCBI Taxonomy" id="554065"/>
    <lineage>
        <taxon>Eukaryota</taxon>
        <taxon>Viridiplantae</taxon>
        <taxon>Chlorophyta</taxon>
        <taxon>core chlorophytes</taxon>
        <taxon>Trebouxiophyceae</taxon>
        <taxon>Chlorellales</taxon>
        <taxon>Chlorellaceae</taxon>
        <taxon>Chlorella clade</taxon>
        <taxon>Chlorella</taxon>
    </lineage>
</organism>
<evidence type="ECO:0000256" key="3">
    <source>
        <dbReference type="SAM" id="SignalP"/>
    </source>
</evidence>
<dbReference type="InterPro" id="IPR052740">
    <property type="entry name" value="CE4"/>
</dbReference>
<dbReference type="PANTHER" id="PTHR45985:SF3">
    <property type="entry name" value="CHITIN DEACETYLASE-LIKE 4"/>
    <property type="match status" value="1"/>
</dbReference>
<dbReference type="GO" id="GO:0005975">
    <property type="term" value="P:carbohydrate metabolic process"/>
    <property type="evidence" value="ECO:0007669"/>
    <property type="project" value="InterPro"/>
</dbReference>
<feature type="transmembrane region" description="Helical" evidence="2">
    <location>
        <begin position="572"/>
        <end position="595"/>
    </location>
</feature>
<feature type="region of interest" description="Disordered" evidence="1">
    <location>
        <begin position="534"/>
        <end position="568"/>
    </location>
</feature>
<dbReference type="Pfam" id="PF01522">
    <property type="entry name" value="Polysacc_deac_1"/>
    <property type="match status" value="1"/>
</dbReference>
<keyword evidence="2" id="KW-1133">Transmembrane helix</keyword>
<dbReference type="GeneID" id="17350176"/>
<dbReference type="SUPFAM" id="SSF88713">
    <property type="entry name" value="Glycoside hydrolase/deacetylase"/>
    <property type="match status" value="1"/>
</dbReference>
<dbReference type="STRING" id="554065.E1ZTW2"/>
<evidence type="ECO:0000256" key="1">
    <source>
        <dbReference type="SAM" id="MobiDB-lite"/>
    </source>
</evidence>
<feature type="signal peptide" evidence="3">
    <location>
        <begin position="1"/>
        <end position="23"/>
    </location>
</feature>
<feature type="chain" id="PRO_5003156698" description="NodB homology domain-containing protein" evidence="3">
    <location>
        <begin position="24"/>
        <end position="667"/>
    </location>
</feature>
<gene>
    <name evidence="5" type="ORF">CHLNCDRAFT_59447</name>
</gene>
<keyword evidence="6" id="KW-1185">Reference proteome</keyword>
<evidence type="ECO:0000313" key="5">
    <source>
        <dbReference type="EMBL" id="EFN50750.1"/>
    </source>
</evidence>
<sequence>MQASKIMAWATLALLLGVAAVHAAEYSCPGTCQSNLGCHCASTTPPGGIANGDVPQFIVLTNDDAITVVSQPIILNITERHTNKNGCKMPATWFVSIDYTDPNLVKQVFVRGHEIATHTVHHVANPNASEIVGAREWLNETAGIPKEKVVGFRAPYLIFNLEQRAILQKNGFQFDSSISEQFPSDTSPSASELLWPYTMDYGLPQDCSISTGTCGLTESHPGLWEFPMWNIQDKTGVTVASMDPLGDAYELYKDEFDKRYNGNRAPLGIYIHAAWIIADPARAEMVNQFLEYAMTQPNVFLVTASQVLDWMKNPVPASQYSPKCPSEKELMALLPQGTALCVMPNEGCAYGTFDSSVCKCKCQNEEINAAGYCRDPATGRCTVQKDYDFDIKDYFCPAPPAAAPAAAPATAAAGSAAGTAPAATATQALSVEMDVSGTSPADFQATKATNFCAQLLRLTGDPAATCNVVSVASVTGRRLLQDKVHVIAGMETKNADATVAALQTDTVYTLLSPAGITVVPGTIKAGLGAPAVPAPATDAAATTGSDTTTTDGEASTTDSSTSSDDGGSNTGAIMGAVCGVLAGVIILGGGAFWYIRRRRAAKAEADLTARTSSFNPAFQTAVHTGGVTATVRTSRSPTKKQLMENAVSESPLRDSMVRAPSQPRQQE</sequence>
<dbReference type="KEGG" id="cvr:CHLNCDRAFT_59447"/>
<name>E1ZTW2_CHLVA</name>
<dbReference type="RefSeq" id="XP_005842862.1">
    <property type="nucleotide sequence ID" value="XM_005842800.1"/>
</dbReference>
<dbReference type="CDD" id="cd10919">
    <property type="entry name" value="CE4_CDA_like"/>
    <property type="match status" value="1"/>
</dbReference>
<dbReference type="Proteomes" id="UP000008141">
    <property type="component" value="Unassembled WGS sequence"/>
</dbReference>
<keyword evidence="2" id="KW-0472">Membrane</keyword>
<dbReference type="eggNOG" id="ENOG502QW08">
    <property type="taxonomic scope" value="Eukaryota"/>
</dbReference>
<feature type="region of interest" description="Disordered" evidence="1">
    <location>
        <begin position="632"/>
        <end position="667"/>
    </location>
</feature>
<reference evidence="5 6" key="1">
    <citation type="journal article" date="2010" name="Plant Cell">
        <title>The Chlorella variabilis NC64A genome reveals adaptation to photosymbiosis, coevolution with viruses, and cryptic sex.</title>
        <authorList>
            <person name="Blanc G."/>
            <person name="Duncan G."/>
            <person name="Agarkova I."/>
            <person name="Borodovsky M."/>
            <person name="Gurnon J."/>
            <person name="Kuo A."/>
            <person name="Lindquist E."/>
            <person name="Lucas S."/>
            <person name="Pangilinan J."/>
            <person name="Polle J."/>
            <person name="Salamov A."/>
            <person name="Terry A."/>
            <person name="Yamada T."/>
            <person name="Dunigan D.D."/>
            <person name="Grigoriev I.V."/>
            <person name="Claverie J.M."/>
            <person name="Van Etten J.L."/>
        </authorList>
    </citation>
    <scope>NUCLEOTIDE SEQUENCE [LARGE SCALE GENOMIC DNA]</scope>
    <source>
        <strain evidence="5 6">NC64A</strain>
    </source>
</reference>
<dbReference type="OrthoDB" id="504708at2759"/>